<evidence type="ECO:0000313" key="3">
    <source>
        <dbReference type="EMBL" id="OWK98054.1"/>
    </source>
</evidence>
<comment type="caution">
    <text evidence="3">The sequence shown here is derived from an EMBL/GenBank/DDBJ whole genome shotgun (WGS) entry which is preliminary data.</text>
</comment>
<organism evidence="3 4">
    <name type="scientific">Kaistella haifensis DSM 19056</name>
    <dbReference type="NCBI Taxonomy" id="1450526"/>
    <lineage>
        <taxon>Bacteria</taxon>
        <taxon>Pseudomonadati</taxon>
        <taxon>Bacteroidota</taxon>
        <taxon>Flavobacteriia</taxon>
        <taxon>Flavobacteriales</taxon>
        <taxon>Weeksellaceae</taxon>
        <taxon>Chryseobacterium group</taxon>
        <taxon>Kaistella</taxon>
    </lineage>
</organism>
<evidence type="ECO:0000256" key="1">
    <source>
        <dbReference type="SAM" id="Coils"/>
    </source>
</evidence>
<proteinExistence type="predicted"/>
<keyword evidence="4" id="KW-1185">Reference proteome</keyword>
<keyword evidence="2" id="KW-0812">Transmembrane</keyword>
<feature type="transmembrane region" description="Helical" evidence="2">
    <location>
        <begin position="12"/>
        <end position="32"/>
    </location>
</feature>
<keyword evidence="2" id="KW-0472">Membrane</keyword>
<feature type="coiled-coil region" evidence="1">
    <location>
        <begin position="42"/>
        <end position="120"/>
    </location>
</feature>
<evidence type="ECO:0000256" key="2">
    <source>
        <dbReference type="SAM" id="Phobius"/>
    </source>
</evidence>
<sequence>MTMEFTITLEQLVNGFLYLLWGCYVLIFISMVQQNTEKSEQLVNCQQKNNVLQKLNQKLNQAYEEQRKESQSSKKICEELTRLDLVKNIETKAEEIISDMNQIDENLVKMQKQHEQLFEEQKKLHSSLLREHHLLNQYFQNYT</sequence>
<evidence type="ECO:0000313" key="4">
    <source>
        <dbReference type="Proteomes" id="UP000197587"/>
    </source>
</evidence>
<keyword evidence="1" id="KW-0175">Coiled coil</keyword>
<dbReference type="AlphaFoldDB" id="A0A2D0A6A6"/>
<reference evidence="3 4" key="1">
    <citation type="submission" date="2017-05" db="EMBL/GenBank/DDBJ databases">
        <title>Genome of Chryseobacterium haifense.</title>
        <authorList>
            <person name="Newman J.D."/>
        </authorList>
    </citation>
    <scope>NUCLEOTIDE SEQUENCE [LARGE SCALE GENOMIC DNA]</scope>
    <source>
        <strain evidence="3 4">DSM 19056</strain>
    </source>
</reference>
<dbReference type="EMBL" id="JASZ02000015">
    <property type="protein sequence ID" value="OWK98054.1"/>
    <property type="molecule type" value="Genomic_DNA"/>
</dbReference>
<keyword evidence="2" id="KW-1133">Transmembrane helix</keyword>
<gene>
    <name evidence="3" type="ORF">AP75_08125</name>
</gene>
<dbReference type="Proteomes" id="UP000197587">
    <property type="component" value="Unassembled WGS sequence"/>
</dbReference>
<protein>
    <submittedName>
        <fullName evidence="3">Uncharacterized protein</fullName>
    </submittedName>
</protein>
<name>A0A2D0A6A6_9FLAO</name>
<accession>A0A2D0A6A6</accession>